<dbReference type="AlphaFoldDB" id="A0AAD3XSW7"/>
<keyword evidence="2" id="KW-1185">Reference proteome</keyword>
<reference evidence="1" key="1">
    <citation type="submission" date="2023-05" db="EMBL/GenBank/DDBJ databases">
        <title>Nepenthes gracilis genome sequencing.</title>
        <authorList>
            <person name="Fukushima K."/>
        </authorList>
    </citation>
    <scope>NUCLEOTIDE SEQUENCE</scope>
    <source>
        <strain evidence="1">SING2019-196</strain>
    </source>
</reference>
<dbReference type="Proteomes" id="UP001279734">
    <property type="component" value="Unassembled WGS sequence"/>
</dbReference>
<evidence type="ECO:0000313" key="2">
    <source>
        <dbReference type="Proteomes" id="UP001279734"/>
    </source>
</evidence>
<accession>A0AAD3XSW7</accession>
<organism evidence="1 2">
    <name type="scientific">Nepenthes gracilis</name>
    <name type="common">Slender pitcher plant</name>
    <dbReference type="NCBI Taxonomy" id="150966"/>
    <lineage>
        <taxon>Eukaryota</taxon>
        <taxon>Viridiplantae</taxon>
        <taxon>Streptophyta</taxon>
        <taxon>Embryophyta</taxon>
        <taxon>Tracheophyta</taxon>
        <taxon>Spermatophyta</taxon>
        <taxon>Magnoliopsida</taxon>
        <taxon>eudicotyledons</taxon>
        <taxon>Gunneridae</taxon>
        <taxon>Pentapetalae</taxon>
        <taxon>Caryophyllales</taxon>
        <taxon>Nepenthaceae</taxon>
        <taxon>Nepenthes</taxon>
    </lineage>
</organism>
<gene>
    <name evidence="1" type="ORF">Nepgr_016886</name>
</gene>
<evidence type="ECO:0000313" key="1">
    <source>
        <dbReference type="EMBL" id="GMH15045.1"/>
    </source>
</evidence>
<comment type="caution">
    <text evidence="1">The sequence shown here is derived from an EMBL/GenBank/DDBJ whole genome shotgun (WGS) entry which is preliminary data.</text>
</comment>
<protein>
    <submittedName>
        <fullName evidence="1">Uncharacterized protein</fullName>
    </submittedName>
</protein>
<proteinExistence type="predicted"/>
<name>A0AAD3XSW7_NEPGR</name>
<dbReference type="EMBL" id="BSYO01000014">
    <property type="protein sequence ID" value="GMH15045.1"/>
    <property type="molecule type" value="Genomic_DNA"/>
</dbReference>
<sequence length="209" mass="23912">MGRDSYLREFNLCMNLVCFCPKLHPSLQTAEVGLKSQPAWIWAKLHVYFRGSECTFLISCVVMLSGIRRAQKTLENMEMVQVAGIMELEERCCSSGGLLQLHLMIESSLYCLEILYFASSDHSIWFDQTMSTSCGFRHLMWQLSKQCVYSDGQDGIKVPTYDLHHGRRAHIRYAQLSPSNLFANSASDKYASQFPPNSKTELLSMPYRK</sequence>